<dbReference type="HOGENOM" id="CLU_014670_0_0_1"/>
<protein>
    <recommendedName>
        <fullName evidence="4">ADF-H domain-containing protein</fullName>
    </recommendedName>
</protein>
<dbReference type="RefSeq" id="XP_001831562.2">
    <property type="nucleotide sequence ID" value="XM_001831510.2"/>
</dbReference>
<feature type="compositionally biased region" description="Basic and acidic residues" evidence="1">
    <location>
        <begin position="314"/>
        <end position="370"/>
    </location>
</feature>
<feature type="compositionally biased region" description="Pro residues" evidence="1">
    <location>
        <begin position="178"/>
        <end position="194"/>
    </location>
</feature>
<dbReference type="eggNOG" id="ENOG502SA0T">
    <property type="taxonomic scope" value="Eukaryota"/>
</dbReference>
<dbReference type="InParanoid" id="A8N9Q6"/>
<sequence length="565" mass="66750">MYVASFLPRTSPLNASSLASQFDDLVFYAHGYEGLEELKTKIYDLDKVFVAFYREENEHNPGYILINYIPAGISGVKRARALVHSRRMGIVFKKHQTMLTVDSLSQLTSSTIHQALVDPGSFTPPPVGHSFSHTPETSLTNPPPFQSNSATRTTTKKPKPITLDMVRRSFSETYAPHIIPPKRSPPVPPVPPIPTSVHKTSGMFVNLLRRMKESDDTPPPTPPKDDIPRYRSRPSPPRRSTTSQNHELPPIPNYSREHSPTGSLTEFGFVSRYSSENDTVVIQPPPKDAHRLRVQVSTVPLKGKWAREPIPADPEERERRRQERKKQRELEERQALEEEKRRQEEIKRRKEEQLRQEEEEERQRRQQLTEELRRISEEKERRRREELEREERKKRELEERRRIEREKRLEEHRRAEQWRREQDRLREEEARRAALEKKREEEERLRKIQQAEKAIAQTHEESLRTGWITIQFPESLFWKRRYFKCTDKTLYLYRNPKEINSPLETVDLRGQVAAFKEWSEGYEELEAIPFSFVIEFKDQRTWSVFADSENDKFRILGLLKHTSGL</sequence>
<dbReference type="GeneID" id="6008042"/>
<evidence type="ECO:0008006" key="4">
    <source>
        <dbReference type="Google" id="ProtNLM"/>
    </source>
</evidence>
<dbReference type="Gene3D" id="3.40.20.10">
    <property type="entry name" value="Severin"/>
    <property type="match status" value="1"/>
</dbReference>
<evidence type="ECO:0000313" key="3">
    <source>
        <dbReference type="Proteomes" id="UP000001861"/>
    </source>
</evidence>
<dbReference type="InterPro" id="IPR029006">
    <property type="entry name" value="ADF-H/Gelsolin-like_dom_sf"/>
</dbReference>
<dbReference type="OMA" id="RFILITW"/>
<organism evidence="2 3">
    <name type="scientific">Coprinopsis cinerea (strain Okayama-7 / 130 / ATCC MYA-4618 / FGSC 9003)</name>
    <name type="common">Inky cap fungus</name>
    <name type="synonym">Hormographiella aspergillata</name>
    <dbReference type="NCBI Taxonomy" id="240176"/>
    <lineage>
        <taxon>Eukaryota</taxon>
        <taxon>Fungi</taxon>
        <taxon>Dikarya</taxon>
        <taxon>Basidiomycota</taxon>
        <taxon>Agaricomycotina</taxon>
        <taxon>Agaricomycetes</taxon>
        <taxon>Agaricomycetidae</taxon>
        <taxon>Agaricales</taxon>
        <taxon>Agaricineae</taxon>
        <taxon>Psathyrellaceae</taxon>
        <taxon>Coprinopsis</taxon>
    </lineage>
</organism>
<dbReference type="Proteomes" id="UP000001861">
    <property type="component" value="Unassembled WGS sequence"/>
</dbReference>
<dbReference type="STRING" id="240176.A8N9Q6"/>
<feature type="region of interest" description="Disordered" evidence="1">
    <location>
        <begin position="302"/>
        <end position="370"/>
    </location>
</feature>
<evidence type="ECO:0000313" key="2">
    <source>
        <dbReference type="EMBL" id="EAU90235.2"/>
    </source>
</evidence>
<dbReference type="Gene3D" id="2.30.29.30">
    <property type="entry name" value="Pleckstrin-homology domain (PH domain)/Phosphotyrosine-binding domain (PTB)"/>
    <property type="match status" value="1"/>
</dbReference>
<dbReference type="CDD" id="cd00821">
    <property type="entry name" value="PH"/>
    <property type="match status" value="1"/>
</dbReference>
<dbReference type="InterPro" id="IPR011993">
    <property type="entry name" value="PH-like_dom_sf"/>
</dbReference>
<name>A8N9Q6_COPC7</name>
<feature type="compositionally biased region" description="Polar residues" evidence="1">
    <location>
        <begin position="131"/>
        <end position="152"/>
    </location>
</feature>
<feature type="region of interest" description="Disordered" evidence="1">
    <location>
        <begin position="211"/>
        <end position="265"/>
    </location>
</feature>
<proteinExistence type="predicted"/>
<dbReference type="KEGG" id="cci:CC1G_11559"/>
<dbReference type="SUPFAM" id="SSF50729">
    <property type="entry name" value="PH domain-like"/>
    <property type="match status" value="1"/>
</dbReference>
<dbReference type="AlphaFoldDB" id="A8N9Q6"/>
<accession>A8N9Q6</accession>
<dbReference type="OrthoDB" id="2123378at2759"/>
<dbReference type="VEuPathDB" id="FungiDB:CC1G_11559"/>
<reference evidence="2 3" key="1">
    <citation type="journal article" date="2010" name="Proc. Natl. Acad. Sci. U.S.A.">
        <title>Insights into evolution of multicellular fungi from the assembled chromosomes of the mushroom Coprinopsis cinerea (Coprinus cinereus).</title>
        <authorList>
            <person name="Stajich J.E."/>
            <person name="Wilke S.K."/>
            <person name="Ahren D."/>
            <person name="Au C.H."/>
            <person name="Birren B.W."/>
            <person name="Borodovsky M."/>
            <person name="Burns C."/>
            <person name="Canback B."/>
            <person name="Casselton L.A."/>
            <person name="Cheng C.K."/>
            <person name="Deng J."/>
            <person name="Dietrich F.S."/>
            <person name="Fargo D.C."/>
            <person name="Farman M.L."/>
            <person name="Gathman A.C."/>
            <person name="Goldberg J."/>
            <person name="Guigo R."/>
            <person name="Hoegger P.J."/>
            <person name="Hooker J.B."/>
            <person name="Huggins A."/>
            <person name="James T.Y."/>
            <person name="Kamada T."/>
            <person name="Kilaru S."/>
            <person name="Kodira C."/>
            <person name="Kues U."/>
            <person name="Kupfer D."/>
            <person name="Kwan H.S."/>
            <person name="Lomsadze A."/>
            <person name="Li W."/>
            <person name="Lilly W.W."/>
            <person name="Ma L.J."/>
            <person name="Mackey A.J."/>
            <person name="Manning G."/>
            <person name="Martin F."/>
            <person name="Muraguchi H."/>
            <person name="Natvig D.O."/>
            <person name="Palmerini H."/>
            <person name="Ramesh M.A."/>
            <person name="Rehmeyer C.J."/>
            <person name="Roe B.A."/>
            <person name="Shenoy N."/>
            <person name="Stanke M."/>
            <person name="Ter-Hovhannisyan V."/>
            <person name="Tunlid A."/>
            <person name="Velagapudi R."/>
            <person name="Vision T.J."/>
            <person name="Zeng Q."/>
            <person name="Zolan M.E."/>
            <person name="Pukkila P.J."/>
        </authorList>
    </citation>
    <scope>NUCLEOTIDE SEQUENCE [LARGE SCALE GENOMIC DNA]</scope>
    <source>
        <strain evidence="3">Okayama-7 / 130 / ATCC MYA-4618 / FGSC 9003</strain>
    </source>
</reference>
<feature type="region of interest" description="Disordered" evidence="1">
    <location>
        <begin position="116"/>
        <end position="161"/>
    </location>
</feature>
<keyword evidence="3" id="KW-1185">Reference proteome</keyword>
<feature type="region of interest" description="Disordered" evidence="1">
    <location>
        <begin position="176"/>
        <end position="198"/>
    </location>
</feature>
<dbReference type="EMBL" id="AACS02000007">
    <property type="protein sequence ID" value="EAU90235.2"/>
    <property type="molecule type" value="Genomic_DNA"/>
</dbReference>
<comment type="caution">
    <text evidence="2">The sequence shown here is derived from an EMBL/GenBank/DDBJ whole genome shotgun (WGS) entry which is preliminary data.</text>
</comment>
<gene>
    <name evidence="2" type="ORF">CC1G_11559</name>
</gene>
<evidence type="ECO:0000256" key="1">
    <source>
        <dbReference type="SAM" id="MobiDB-lite"/>
    </source>
</evidence>